<sequence>MAGAGVELLTVPMLEHPDVYIYIALLGLAVIVPFASMGYISYWLWGKGRFWKVVSIAFFGFVTYIVYGAFYPSDSFYVEEFEHVSGIGFPKSGVVTQRYASYPDIHGDYTSCALIELSSEDYNLLRQKLLSDTKQKRVPISTICSPVSIKGAQSAIELTVQDGESGEYRNWGVLENSPVAYFSFRSY</sequence>
<dbReference type="KEGG" id="fam:OYT1_ch2522"/>
<feature type="transmembrane region" description="Helical" evidence="1">
    <location>
        <begin position="50"/>
        <end position="70"/>
    </location>
</feature>
<evidence type="ECO:0000256" key="1">
    <source>
        <dbReference type="SAM" id="Phobius"/>
    </source>
</evidence>
<reference evidence="2 3" key="1">
    <citation type="submission" date="2018-06" db="EMBL/GenBank/DDBJ databases">
        <title>OYT1 Genome Sequencing.</title>
        <authorList>
            <person name="Kato S."/>
            <person name="Itoh T."/>
            <person name="Ohkuma M."/>
        </authorList>
    </citation>
    <scope>NUCLEOTIDE SEQUENCE [LARGE SCALE GENOMIC DNA]</scope>
    <source>
        <strain evidence="2 3">OYT1</strain>
    </source>
</reference>
<proteinExistence type="predicted"/>
<organism evidence="2 3">
    <name type="scientific">Ferriphaselus amnicola</name>
    <dbReference type="NCBI Taxonomy" id="1188319"/>
    <lineage>
        <taxon>Bacteria</taxon>
        <taxon>Pseudomonadati</taxon>
        <taxon>Pseudomonadota</taxon>
        <taxon>Betaproteobacteria</taxon>
        <taxon>Nitrosomonadales</taxon>
        <taxon>Gallionellaceae</taxon>
        <taxon>Ferriphaselus</taxon>
    </lineage>
</organism>
<dbReference type="AlphaFoldDB" id="A0A2Z6GFL2"/>
<evidence type="ECO:0000313" key="2">
    <source>
        <dbReference type="EMBL" id="BBE52034.1"/>
    </source>
</evidence>
<gene>
    <name evidence="2" type="ORF">OYT1_ch2522</name>
</gene>
<keyword evidence="1" id="KW-0472">Membrane</keyword>
<dbReference type="RefSeq" id="WP_145983722.1">
    <property type="nucleotide sequence ID" value="NZ_AP018738.1"/>
</dbReference>
<keyword evidence="1" id="KW-1133">Transmembrane helix</keyword>
<dbReference type="OrthoDB" id="1377073at2"/>
<feature type="transmembrane region" description="Helical" evidence="1">
    <location>
        <begin position="20"/>
        <end position="43"/>
    </location>
</feature>
<protein>
    <submittedName>
        <fullName evidence="2">Uncharacterized protein</fullName>
    </submittedName>
</protein>
<keyword evidence="3" id="KW-1185">Reference proteome</keyword>
<dbReference type="EMBL" id="AP018738">
    <property type="protein sequence ID" value="BBE52034.1"/>
    <property type="molecule type" value="Genomic_DNA"/>
</dbReference>
<dbReference type="STRING" id="1188319.OYT1_01345"/>
<accession>A0A2Z6GFL2</accession>
<evidence type="ECO:0000313" key="3">
    <source>
        <dbReference type="Proteomes" id="UP000033070"/>
    </source>
</evidence>
<keyword evidence="1" id="KW-0812">Transmembrane</keyword>
<dbReference type="Proteomes" id="UP000033070">
    <property type="component" value="Chromosome"/>
</dbReference>
<name>A0A2Z6GFL2_9PROT</name>